<dbReference type="PANTHER" id="PTHR13627:SF31">
    <property type="entry name" value="RIBITOL 5-PHOSPHATE TRANSFERASE FKRP"/>
    <property type="match status" value="1"/>
</dbReference>
<evidence type="ECO:0000313" key="4">
    <source>
        <dbReference type="Proteomes" id="UP000594454"/>
    </source>
</evidence>
<dbReference type="OrthoDB" id="444255at2759"/>
<dbReference type="InterPro" id="IPR052613">
    <property type="entry name" value="LicD_transferase"/>
</dbReference>
<dbReference type="InParanoid" id="A0A7R8U9J3"/>
<accession>A0A7R8U9J3</accession>
<dbReference type="EMBL" id="LR899009">
    <property type="protein sequence ID" value="CAD7076679.1"/>
    <property type="molecule type" value="Genomic_DNA"/>
</dbReference>
<proteinExistence type="predicted"/>
<keyword evidence="1" id="KW-1133">Transmembrane helix</keyword>
<dbReference type="GO" id="GO:0035269">
    <property type="term" value="P:protein O-linked glycosylation via mannose"/>
    <property type="evidence" value="ECO:0007669"/>
    <property type="project" value="TreeGrafter"/>
</dbReference>
<feature type="transmembrane region" description="Helical" evidence="1">
    <location>
        <begin position="7"/>
        <end position="25"/>
    </location>
</feature>
<keyword evidence="1" id="KW-0812">Transmembrane</keyword>
<organism evidence="3 4">
    <name type="scientific">Hermetia illucens</name>
    <name type="common">Black soldier fly</name>
    <dbReference type="NCBI Taxonomy" id="343691"/>
    <lineage>
        <taxon>Eukaryota</taxon>
        <taxon>Metazoa</taxon>
        <taxon>Ecdysozoa</taxon>
        <taxon>Arthropoda</taxon>
        <taxon>Hexapoda</taxon>
        <taxon>Insecta</taxon>
        <taxon>Pterygota</taxon>
        <taxon>Neoptera</taxon>
        <taxon>Endopterygota</taxon>
        <taxon>Diptera</taxon>
        <taxon>Brachycera</taxon>
        <taxon>Stratiomyomorpha</taxon>
        <taxon>Stratiomyidae</taxon>
        <taxon>Hermetiinae</taxon>
        <taxon>Hermetia</taxon>
    </lineage>
</organism>
<dbReference type="FunCoup" id="A0A7R8U9J3">
    <property type="interactions" value="180"/>
</dbReference>
<protein>
    <recommendedName>
        <fullName evidence="2">FKRP stem domain-containing protein</fullName>
    </recommendedName>
</protein>
<dbReference type="PANTHER" id="PTHR13627">
    <property type="entry name" value="FUKUTIN RELATED PROTEIN"/>
    <property type="match status" value="1"/>
</dbReference>
<evidence type="ECO:0000256" key="1">
    <source>
        <dbReference type="SAM" id="Phobius"/>
    </source>
</evidence>
<name>A0A7R8U9J3_HERIL</name>
<reference evidence="3 4" key="1">
    <citation type="submission" date="2020-11" db="EMBL/GenBank/DDBJ databases">
        <authorList>
            <person name="Wallbank WR R."/>
            <person name="Pardo Diaz C."/>
            <person name="Kozak K."/>
            <person name="Martin S."/>
            <person name="Jiggins C."/>
            <person name="Moest M."/>
            <person name="Warren A I."/>
            <person name="Generalovic N T."/>
            <person name="Byers J.R.P. K."/>
            <person name="Montejo-Kovacevich G."/>
            <person name="Yen C E."/>
        </authorList>
    </citation>
    <scope>NUCLEOTIDE SEQUENCE [LARGE SCALE GENOMIC DNA]</scope>
</reference>
<dbReference type="Pfam" id="PF22921">
    <property type="entry name" value="FKRP_N"/>
    <property type="match status" value="1"/>
</dbReference>
<sequence length="544" mass="62641">MRLRHAKLIILLIVIGNLVLFYYSWRSFLWKSVLDINDPIHPVTEKMKIAVKDKVKTANKHIRKSITIVFRNFFTFENDLRASIDNILEVVPNIPIIVVHDSVPYPPMSYSSNTTNENAIKVFHLGFDISKTAKEASPLNEIKTKYVLFMPDSVRLSGKSLLQKILKEVSSGTTGDERVNNLDKSGRKIVIIPFSGNIKSFSSCCQIILDLPNWTMEYIAMNGSNTCDLYLQKHAIMVDVSALRDMPDAMSSPFPEIFYIQAKLAGIKKTVFPYLLQDGKRLFTSYHTKQRRMEIRRRQFRDMYRKLQIKRIIRKSHKINPKTDTKDGSNPQHNLVLDTQFSSSNFSLPLTTEIDLIGCERTTKSCIGPVYNMKPFYTYLKKHTPPCCLDKMKSTFHHVLDEFETVGIRYWLDNAALKTAIETGLLSPDAYEIDISFNSDDLERSASLKKAQVRPFSDPEGFYWIKATDGQYFRVQFSKINQVGVNLLPFEIKANRVRPNGFFGWKAKEFSAEFLHPMSTVVFLGKNVMCPNNVREYLDYKLIK</sequence>
<dbReference type="GO" id="GO:0005794">
    <property type="term" value="C:Golgi apparatus"/>
    <property type="evidence" value="ECO:0007669"/>
    <property type="project" value="TreeGrafter"/>
</dbReference>
<dbReference type="Proteomes" id="UP000594454">
    <property type="component" value="Chromosome 1"/>
</dbReference>
<evidence type="ECO:0000259" key="2">
    <source>
        <dbReference type="Pfam" id="PF22921"/>
    </source>
</evidence>
<dbReference type="InterPro" id="IPR055105">
    <property type="entry name" value="FKRP_N"/>
</dbReference>
<keyword evidence="4" id="KW-1185">Reference proteome</keyword>
<gene>
    <name evidence="3" type="ORF">HERILL_LOCUS79</name>
</gene>
<dbReference type="AlphaFoldDB" id="A0A7R8U9J3"/>
<feature type="domain" description="FKRP stem" evidence="2">
    <location>
        <begin position="58"/>
        <end position="314"/>
    </location>
</feature>
<keyword evidence="1" id="KW-0472">Membrane</keyword>
<evidence type="ECO:0000313" key="3">
    <source>
        <dbReference type="EMBL" id="CAD7076679.1"/>
    </source>
</evidence>
<dbReference type="OMA" id="KEWTATY"/>